<dbReference type="Gene3D" id="3.30.450.40">
    <property type="match status" value="1"/>
</dbReference>
<evidence type="ECO:0000256" key="5">
    <source>
        <dbReference type="ARBA" id="ARBA00022777"/>
    </source>
</evidence>
<dbReference type="HOGENOM" id="CLU_705368_0_0_9"/>
<dbReference type="EMBL" id="CP000724">
    <property type="protein sequence ID" value="ABR48881.1"/>
    <property type="molecule type" value="Genomic_DNA"/>
</dbReference>
<dbReference type="STRING" id="293826.Amet_2729"/>
<keyword evidence="5 9" id="KW-0418">Kinase</keyword>
<dbReference type="InterPro" id="IPR003018">
    <property type="entry name" value="GAF"/>
</dbReference>
<evidence type="ECO:0000256" key="3">
    <source>
        <dbReference type="ARBA" id="ARBA00022679"/>
    </source>
</evidence>
<dbReference type="InterPro" id="IPR003594">
    <property type="entry name" value="HATPase_dom"/>
</dbReference>
<evidence type="ECO:0000313" key="9">
    <source>
        <dbReference type="EMBL" id="ABR48881.1"/>
    </source>
</evidence>
<keyword evidence="10" id="KW-1185">Reference proteome</keyword>
<dbReference type="InterPro" id="IPR004358">
    <property type="entry name" value="Sig_transdc_His_kin-like_C"/>
</dbReference>
<gene>
    <name evidence="9" type="ordered locus">Amet_2729</name>
</gene>
<dbReference type="Pfam" id="PF01590">
    <property type="entry name" value="GAF"/>
    <property type="match status" value="1"/>
</dbReference>
<dbReference type="SUPFAM" id="SSF55874">
    <property type="entry name" value="ATPase domain of HSP90 chaperone/DNA topoisomerase II/histidine kinase"/>
    <property type="match status" value="1"/>
</dbReference>
<dbReference type="EC" id="2.7.13.3" evidence="2"/>
<dbReference type="eggNOG" id="COG2203">
    <property type="taxonomic scope" value="Bacteria"/>
</dbReference>
<dbReference type="InterPro" id="IPR029016">
    <property type="entry name" value="GAF-like_dom_sf"/>
</dbReference>
<protein>
    <recommendedName>
        <fullName evidence="2">histidine kinase</fullName>
        <ecNumber evidence="2">2.7.13.3</ecNumber>
    </recommendedName>
</protein>
<dbReference type="SMART" id="SM00065">
    <property type="entry name" value="GAF"/>
    <property type="match status" value="1"/>
</dbReference>
<dbReference type="GO" id="GO:0004673">
    <property type="term" value="F:protein histidine kinase activity"/>
    <property type="evidence" value="ECO:0007669"/>
    <property type="project" value="UniProtKB-EC"/>
</dbReference>
<dbReference type="Proteomes" id="UP000001572">
    <property type="component" value="Chromosome"/>
</dbReference>
<keyword evidence="6" id="KW-0067">ATP-binding</keyword>
<dbReference type="GO" id="GO:0000160">
    <property type="term" value="P:phosphorelay signal transduction system"/>
    <property type="evidence" value="ECO:0007669"/>
    <property type="project" value="UniProtKB-KW"/>
</dbReference>
<sequence>MKKNIQLQKRIKKECSEGSKAFFEVLSKFTTKLNGITVEKEYLIEECLGEIGRRTDASRVYVFLFRNDLEYMDNAYEWCEKGVSAEKHNLQNLRTELCLWWMEKLKANEMIVIEDVEEMPEEAEVEKEILLEQGIKSLITLPIFHKDHLIGYIGIDNTFQNKKWSIESQFLLKLISEIFSEIFEKLKQEKQLQYMNKELSSREKNLDSFELRSIQQEEMRQYSQSNPFSQAIGVNKIDINETIEYVFNTLNCDMKIFDKVELNFSKDLPSILCNRIEISQVIMNILKNAIYEINKKTALFSEQKKAVYNSLQIATYQDEGYLICEIEDNGRGLCDEAKCKVFEPFFTTKEIGVGTGLGLAVAYDIITNKYNGEIIAEDSQWQGAKFTIKLPLTQSSESLI</sequence>
<dbReference type="Gene3D" id="3.30.565.10">
    <property type="entry name" value="Histidine kinase-like ATPase, C-terminal domain"/>
    <property type="match status" value="1"/>
</dbReference>
<evidence type="ECO:0000313" key="10">
    <source>
        <dbReference type="Proteomes" id="UP000001572"/>
    </source>
</evidence>
<dbReference type="PANTHER" id="PTHR43065">
    <property type="entry name" value="SENSOR HISTIDINE KINASE"/>
    <property type="match status" value="1"/>
</dbReference>
<dbReference type="eggNOG" id="COG4191">
    <property type="taxonomic scope" value="Bacteria"/>
</dbReference>
<evidence type="ECO:0000259" key="8">
    <source>
        <dbReference type="PROSITE" id="PS50109"/>
    </source>
</evidence>
<dbReference type="KEGG" id="amt:Amet_2729"/>
<organism evidence="9 10">
    <name type="scientific">Alkaliphilus metalliredigens (strain QYMF)</name>
    <dbReference type="NCBI Taxonomy" id="293826"/>
    <lineage>
        <taxon>Bacteria</taxon>
        <taxon>Bacillati</taxon>
        <taxon>Bacillota</taxon>
        <taxon>Clostridia</taxon>
        <taxon>Peptostreptococcales</taxon>
        <taxon>Natronincolaceae</taxon>
        <taxon>Alkaliphilus</taxon>
    </lineage>
</organism>
<dbReference type="OrthoDB" id="9784397at2"/>
<keyword evidence="4" id="KW-0547">Nucleotide-binding</keyword>
<keyword evidence="3" id="KW-0808">Transferase</keyword>
<keyword evidence="7" id="KW-0902">Two-component regulatory system</keyword>
<dbReference type="PANTHER" id="PTHR43065:SF46">
    <property type="entry name" value="C4-DICARBOXYLATE TRANSPORT SENSOR PROTEIN DCTB"/>
    <property type="match status" value="1"/>
</dbReference>
<dbReference type="PRINTS" id="PR00344">
    <property type="entry name" value="BCTRLSENSOR"/>
</dbReference>
<dbReference type="InterPro" id="IPR005467">
    <property type="entry name" value="His_kinase_dom"/>
</dbReference>
<evidence type="ECO:0000256" key="1">
    <source>
        <dbReference type="ARBA" id="ARBA00000085"/>
    </source>
</evidence>
<evidence type="ECO:0000256" key="2">
    <source>
        <dbReference type="ARBA" id="ARBA00012438"/>
    </source>
</evidence>
<name>A6TRR3_ALKMQ</name>
<dbReference type="InterPro" id="IPR036890">
    <property type="entry name" value="HATPase_C_sf"/>
</dbReference>
<accession>A6TRR3</accession>
<dbReference type="RefSeq" id="WP_012063854.1">
    <property type="nucleotide sequence ID" value="NC_009633.1"/>
</dbReference>
<evidence type="ECO:0000256" key="7">
    <source>
        <dbReference type="ARBA" id="ARBA00023012"/>
    </source>
</evidence>
<dbReference type="SUPFAM" id="SSF55781">
    <property type="entry name" value="GAF domain-like"/>
    <property type="match status" value="1"/>
</dbReference>
<evidence type="ECO:0000256" key="6">
    <source>
        <dbReference type="ARBA" id="ARBA00022840"/>
    </source>
</evidence>
<dbReference type="GO" id="GO:0005524">
    <property type="term" value="F:ATP binding"/>
    <property type="evidence" value="ECO:0007669"/>
    <property type="project" value="UniProtKB-KW"/>
</dbReference>
<feature type="domain" description="Histidine kinase" evidence="8">
    <location>
        <begin position="259"/>
        <end position="394"/>
    </location>
</feature>
<dbReference type="PROSITE" id="PS50109">
    <property type="entry name" value="HIS_KIN"/>
    <property type="match status" value="1"/>
</dbReference>
<reference evidence="10" key="1">
    <citation type="journal article" date="2016" name="Genome Announc.">
        <title>Complete genome sequence of Alkaliphilus metalliredigens strain QYMF, an alkaliphilic and metal-reducing bacterium isolated from borax-contaminated leachate ponds.</title>
        <authorList>
            <person name="Hwang C."/>
            <person name="Copeland A."/>
            <person name="Lucas S."/>
            <person name="Lapidus A."/>
            <person name="Barry K."/>
            <person name="Detter J.C."/>
            <person name="Glavina Del Rio T."/>
            <person name="Hammon N."/>
            <person name="Israni S."/>
            <person name="Dalin E."/>
            <person name="Tice H."/>
            <person name="Pitluck S."/>
            <person name="Chertkov O."/>
            <person name="Brettin T."/>
            <person name="Bruce D."/>
            <person name="Han C."/>
            <person name="Schmutz J."/>
            <person name="Larimer F."/>
            <person name="Land M.L."/>
            <person name="Hauser L."/>
            <person name="Kyrpides N."/>
            <person name="Mikhailova N."/>
            <person name="Ye Q."/>
            <person name="Zhou J."/>
            <person name="Richardson P."/>
            <person name="Fields M.W."/>
        </authorList>
    </citation>
    <scope>NUCLEOTIDE SEQUENCE [LARGE SCALE GENOMIC DNA]</scope>
    <source>
        <strain evidence="10">QYMF</strain>
    </source>
</reference>
<dbReference type="SMART" id="SM00387">
    <property type="entry name" value="HATPase_c"/>
    <property type="match status" value="1"/>
</dbReference>
<evidence type="ECO:0000256" key="4">
    <source>
        <dbReference type="ARBA" id="ARBA00022741"/>
    </source>
</evidence>
<proteinExistence type="predicted"/>
<comment type="catalytic activity">
    <reaction evidence="1">
        <text>ATP + protein L-histidine = ADP + protein N-phospho-L-histidine.</text>
        <dbReference type="EC" id="2.7.13.3"/>
    </reaction>
</comment>
<dbReference type="AlphaFoldDB" id="A6TRR3"/>
<dbReference type="Pfam" id="PF02518">
    <property type="entry name" value="HATPase_c"/>
    <property type="match status" value="1"/>
</dbReference>